<dbReference type="Gene3D" id="3.90.190.10">
    <property type="entry name" value="Protein tyrosine phosphatase superfamily"/>
    <property type="match status" value="1"/>
</dbReference>
<organism evidence="1 2">
    <name type="scientific">Marmota monax</name>
    <name type="common">Woodchuck</name>
    <dbReference type="NCBI Taxonomy" id="9995"/>
    <lineage>
        <taxon>Eukaryota</taxon>
        <taxon>Metazoa</taxon>
        <taxon>Chordata</taxon>
        <taxon>Craniata</taxon>
        <taxon>Vertebrata</taxon>
        <taxon>Euteleostomi</taxon>
        <taxon>Mammalia</taxon>
        <taxon>Eutheria</taxon>
        <taxon>Euarchontoglires</taxon>
        <taxon>Glires</taxon>
        <taxon>Rodentia</taxon>
        <taxon>Sciuromorpha</taxon>
        <taxon>Sciuridae</taxon>
        <taxon>Xerinae</taxon>
        <taxon>Marmotini</taxon>
        <taxon>Marmota</taxon>
    </lineage>
</organism>
<keyword evidence="2" id="KW-1185">Reference proteome</keyword>
<evidence type="ECO:0000313" key="2">
    <source>
        <dbReference type="Proteomes" id="UP000335636"/>
    </source>
</evidence>
<dbReference type="Proteomes" id="UP000335636">
    <property type="component" value="Unassembled WGS sequence"/>
</dbReference>
<feature type="non-terminal residue" evidence="1">
    <location>
        <position position="58"/>
    </location>
</feature>
<proteinExistence type="predicted"/>
<dbReference type="SUPFAM" id="SSF52799">
    <property type="entry name" value="(Phosphotyrosine protein) phosphatases II"/>
    <property type="match status" value="1"/>
</dbReference>
<reference evidence="1" key="1">
    <citation type="submission" date="2019-04" db="EMBL/GenBank/DDBJ databases">
        <authorList>
            <person name="Alioto T."/>
            <person name="Alioto T."/>
        </authorList>
    </citation>
    <scope>NUCLEOTIDE SEQUENCE [LARGE SCALE GENOMIC DNA]</scope>
</reference>
<gene>
    <name evidence="1" type="ORF">MONAX_5E019359</name>
</gene>
<accession>A0A5E4B705</accession>
<dbReference type="EMBL" id="CABDUW010000293">
    <property type="protein sequence ID" value="VTJ65045.1"/>
    <property type="molecule type" value="Genomic_DNA"/>
</dbReference>
<dbReference type="AlphaFoldDB" id="A0A5E4B705"/>
<evidence type="ECO:0000313" key="1">
    <source>
        <dbReference type="EMBL" id="VTJ65045.1"/>
    </source>
</evidence>
<protein>
    <submittedName>
        <fullName evidence="1">Uncharacterized protein</fullName>
    </submittedName>
</protein>
<dbReference type="InterPro" id="IPR029021">
    <property type="entry name" value="Prot-tyrosine_phosphatase-like"/>
</dbReference>
<name>A0A5E4B705_MARMO</name>
<comment type="caution">
    <text evidence="1">The sequence shown here is derived from an EMBL/GenBank/DDBJ whole genome shotgun (WGS) entry which is preliminary data.</text>
</comment>
<feature type="non-terminal residue" evidence="1">
    <location>
        <position position="1"/>
    </location>
</feature>
<sequence length="58" mass="6469">TLNIVTPRVRPEDCSIGLLPRNHDKNRSMDVLPLDRCLPFLISVDGESSNYISAALMD</sequence>